<feature type="domain" description="Ig-like" evidence="14">
    <location>
        <begin position="1235"/>
        <end position="1308"/>
    </location>
</feature>
<evidence type="ECO:0000313" key="16">
    <source>
        <dbReference type="EMBL" id="KAJ9584666.1"/>
    </source>
</evidence>
<feature type="disulfide bond" evidence="11">
    <location>
        <begin position="228"/>
        <end position="240"/>
    </location>
</feature>
<keyword evidence="8" id="KW-0325">Glycoprotein</keyword>
<dbReference type="Proteomes" id="UP001233999">
    <property type="component" value="Unassembled WGS sequence"/>
</dbReference>
<dbReference type="SMART" id="SM00281">
    <property type="entry name" value="LamB"/>
    <property type="match status" value="2"/>
</dbReference>
<feature type="domain" description="Laminin IV type A" evidence="15">
    <location>
        <begin position="1"/>
        <end position="141"/>
    </location>
</feature>
<feature type="domain" description="Ig-like" evidence="14">
    <location>
        <begin position="1330"/>
        <end position="1416"/>
    </location>
</feature>
<keyword evidence="4" id="KW-0732">Signal</keyword>
<dbReference type="GO" id="GO:0030424">
    <property type="term" value="C:axon"/>
    <property type="evidence" value="ECO:0007669"/>
    <property type="project" value="TreeGrafter"/>
</dbReference>
<feature type="domain" description="Ig-like" evidence="14">
    <location>
        <begin position="1422"/>
        <end position="1506"/>
    </location>
</feature>
<feature type="domain" description="Ig-like" evidence="14">
    <location>
        <begin position="835"/>
        <end position="925"/>
    </location>
</feature>
<feature type="domain" description="Laminin IV type A" evidence="15">
    <location>
        <begin position="303"/>
        <end position="497"/>
    </location>
</feature>
<comment type="subcellular location">
    <subcellularLocation>
        <location evidence="1">Secreted</location>
        <location evidence="1">Extracellular space</location>
        <location evidence="1">Extracellular matrix</location>
        <location evidence="1">Basement membrane</location>
    </subcellularLocation>
</comment>
<feature type="domain" description="Ig-like" evidence="14">
    <location>
        <begin position="649"/>
        <end position="736"/>
    </location>
</feature>
<comment type="caution">
    <text evidence="11">Lacks conserved residue(s) required for the propagation of feature annotation.</text>
</comment>
<keyword evidence="3" id="KW-0272">Extracellular matrix</keyword>
<dbReference type="GO" id="GO:0005886">
    <property type="term" value="C:plasma membrane"/>
    <property type="evidence" value="ECO:0007669"/>
    <property type="project" value="TreeGrafter"/>
</dbReference>
<feature type="compositionally biased region" description="Basic and acidic residues" evidence="12">
    <location>
        <begin position="1221"/>
        <end position="1237"/>
    </location>
</feature>
<evidence type="ECO:0000256" key="10">
    <source>
        <dbReference type="ARBA" id="ARBA00023319"/>
    </source>
</evidence>
<evidence type="ECO:0000259" key="14">
    <source>
        <dbReference type="PROSITE" id="PS50835"/>
    </source>
</evidence>
<evidence type="ECO:0000256" key="8">
    <source>
        <dbReference type="ARBA" id="ARBA00023180"/>
    </source>
</evidence>
<dbReference type="SUPFAM" id="SSF48726">
    <property type="entry name" value="Immunoglobulin"/>
    <property type="match status" value="9"/>
</dbReference>
<protein>
    <recommendedName>
        <fullName evidence="18">Basement membrane-specific heparan sulfate proteoglycan core protein</fullName>
    </recommendedName>
</protein>
<feature type="non-terminal residue" evidence="16">
    <location>
        <position position="1549"/>
    </location>
</feature>
<keyword evidence="9 11" id="KW-0424">Laminin EGF-like domain</keyword>
<feature type="non-terminal residue" evidence="16">
    <location>
        <position position="1"/>
    </location>
</feature>
<evidence type="ECO:0000256" key="9">
    <source>
        <dbReference type="ARBA" id="ARBA00023292"/>
    </source>
</evidence>
<dbReference type="InterPro" id="IPR003598">
    <property type="entry name" value="Ig_sub2"/>
</dbReference>
<dbReference type="GO" id="GO:0007156">
    <property type="term" value="P:homophilic cell adhesion via plasma membrane adhesion molecules"/>
    <property type="evidence" value="ECO:0007669"/>
    <property type="project" value="TreeGrafter"/>
</dbReference>
<dbReference type="InterPro" id="IPR036179">
    <property type="entry name" value="Ig-like_dom_sf"/>
</dbReference>
<dbReference type="CDD" id="cd00096">
    <property type="entry name" value="Ig"/>
    <property type="match status" value="2"/>
</dbReference>
<dbReference type="InterPro" id="IPR002049">
    <property type="entry name" value="LE_dom"/>
</dbReference>
<feature type="domain" description="Ig-like" evidence="14">
    <location>
        <begin position="1113"/>
        <end position="1203"/>
    </location>
</feature>
<feature type="region of interest" description="Disordered" evidence="12">
    <location>
        <begin position="1208"/>
        <end position="1238"/>
    </location>
</feature>
<evidence type="ECO:0008006" key="18">
    <source>
        <dbReference type="Google" id="ProtNLM"/>
    </source>
</evidence>
<dbReference type="SUPFAM" id="SSF57196">
    <property type="entry name" value="EGF/Laminin"/>
    <property type="match status" value="1"/>
</dbReference>
<feature type="domain" description="Ig-like" evidence="14">
    <location>
        <begin position="1022"/>
        <end position="1108"/>
    </location>
</feature>
<feature type="disulfide bond" evidence="11">
    <location>
        <begin position="248"/>
        <end position="257"/>
    </location>
</feature>
<dbReference type="PROSITE" id="PS51115">
    <property type="entry name" value="LAMININ_IVA"/>
    <property type="match status" value="2"/>
</dbReference>
<dbReference type="InterPro" id="IPR013098">
    <property type="entry name" value="Ig_I-set"/>
</dbReference>
<evidence type="ECO:0000256" key="12">
    <source>
        <dbReference type="SAM" id="MobiDB-lite"/>
    </source>
</evidence>
<feature type="domain" description="Ig-like" evidence="14">
    <location>
        <begin position="745"/>
        <end position="830"/>
    </location>
</feature>
<organism evidence="16 17">
    <name type="scientific">Diploptera punctata</name>
    <name type="common">Pacific beetle cockroach</name>
    <dbReference type="NCBI Taxonomy" id="6984"/>
    <lineage>
        <taxon>Eukaryota</taxon>
        <taxon>Metazoa</taxon>
        <taxon>Ecdysozoa</taxon>
        <taxon>Arthropoda</taxon>
        <taxon>Hexapoda</taxon>
        <taxon>Insecta</taxon>
        <taxon>Pterygota</taxon>
        <taxon>Neoptera</taxon>
        <taxon>Polyneoptera</taxon>
        <taxon>Dictyoptera</taxon>
        <taxon>Blattodea</taxon>
        <taxon>Blaberoidea</taxon>
        <taxon>Blaberidae</taxon>
        <taxon>Diplopterinae</taxon>
        <taxon>Diploptera</taxon>
    </lineage>
</organism>
<evidence type="ECO:0000256" key="1">
    <source>
        <dbReference type="ARBA" id="ARBA00004302"/>
    </source>
</evidence>
<evidence type="ECO:0000256" key="4">
    <source>
        <dbReference type="ARBA" id="ARBA00022729"/>
    </source>
</evidence>
<gene>
    <name evidence="16" type="ORF">L9F63_020991</name>
</gene>
<dbReference type="PANTHER" id="PTHR10075:SF100">
    <property type="entry name" value="FASCICLIN-2"/>
    <property type="match status" value="1"/>
</dbReference>
<evidence type="ECO:0000256" key="2">
    <source>
        <dbReference type="ARBA" id="ARBA00022525"/>
    </source>
</evidence>
<feature type="domain" description="Ig-like" evidence="14">
    <location>
        <begin position="932"/>
        <end position="1015"/>
    </location>
</feature>
<dbReference type="SMART" id="SM00180">
    <property type="entry name" value="EGF_Lam"/>
    <property type="match status" value="2"/>
</dbReference>
<dbReference type="GO" id="GO:0070593">
    <property type="term" value="P:dendrite self-avoidance"/>
    <property type="evidence" value="ECO:0007669"/>
    <property type="project" value="TreeGrafter"/>
</dbReference>
<keyword evidence="6" id="KW-0084">Basement membrane</keyword>
<reference evidence="16" key="2">
    <citation type="submission" date="2023-05" db="EMBL/GenBank/DDBJ databases">
        <authorList>
            <person name="Fouks B."/>
        </authorList>
    </citation>
    <scope>NUCLEOTIDE SEQUENCE</scope>
    <source>
        <strain evidence="16">Stay&amp;Tobe</strain>
        <tissue evidence="16">Testes</tissue>
    </source>
</reference>
<dbReference type="EMBL" id="JASPKZ010007375">
    <property type="protein sequence ID" value="KAJ9584666.1"/>
    <property type="molecule type" value="Genomic_DNA"/>
</dbReference>
<dbReference type="Pfam" id="PF07679">
    <property type="entry name" value="I-set"/>
    <property type="match status" value="1"/>
</dbReference>
<dbReference type="InterPro" id="IPR056863">
    <property type="entry name" value="LMN_ATRN_NET-like_EGF"/>
</dbReference>
<dbReference type="GO" id="GO:0007411">
    <property type="term" value="P:axon guidance"/>
    <property type="evidence" value="ECO:0007669"/>
    <property type="project" value="TreeGrafter"/>
</dbReference>
<dbReference type="PROSITE" id="PS50835">
    <property type="entry name" value="IG_LIKE"/>
    <property type="match status" value="9"/>
</dbReference>
<dbReference type="FunFam" id="2.60.40.10:FF:000032">
    <property type="entry name" value="palladin isoform X1"/>
    <property type="match status" value="1"/>
</dbReference>
<dbReference type="SMART" id="SM00408">
    <property type="entry name" value="IGc2"/>
    <property type="match status" value="9"/>
</dbReference>
<name>A0AAD8EC66_DIPPU</name>
<dbReference type="InterPro" id="IPR013783">
    <property type="entry name" value="Ig-like_fold"/>
</dbReference>
<evidence type="ECO:0000256" key="7">
    <source>
        <dbReference type="ARBA" id="ARBA00023157"/>
    </source>
</evidence>
<dbReference type="FunFam" id="2.10.25.10:FF:000106">
    <property type="entry name" value="Heparan sulfate proteoglycan 2"/>
    <property type="match status" value="1"/>
</dbReference>
<dbReference type="Pfam" id="PF00053">
    <property type="entry name" value="EGF_laminin"/>
    <property type="match status" value="2"/>
</dbReference>
<dbReference type="Gene3D" id="2.170.300.10">
    <property type="entry name" value="Tie2 ligand-binding domain superfamily"/>
    <property type="match status" value="1"/>
</dbReference>
<dbReference type="GO" id="GO:0048513">
    <property type="term" value="P:animal organ development"/>
    <property type="evidence" value="ECO:0007669"/>
    <property type="project" value="UniProtKB-ARBA"/>
</dbReference>
<dbReference type="InterPro" id="IPR000034">
    <property type="entry name" value="Laminin_IV"/>
</dbReference>
<keyword evidence="2" id="KW-0964">Secreted</keyword>
<reference evidence="16" key="1">
    <citation type="journal article" date="2023" name="IScience">
        <title>Live-bearing cockroach genome reveals convergent evolutionary mechanisms linked to viviparity in insects and beyond.</title>
        <authorList>
            <person name="Fouks B."/>
            <person name="Harrison M.C."/>
            <person name="Mikhailova A.A."/>
            <person name="Marchal E."/>
            <person name="English S."/>
            <person name="Carruthers M."/>
            <person name="Jennings E.C."/>
            <person name="Chiamaka E.L."/>
            <person name="Frigard R.A."/>
            <person name="Pippel M."/>
            <person name="Attardo G.M."/>
            <person name="Benoit J.B."/>
            <person name="Bornberg-Bauer E."/>
            <person name="Tobe S.S."/>
        </authorList>
    </citation>
    <scope>NUCLEOTIDE SEQUENCE</scope>
    <source>
        <strain evidence="16">Stay&amp;Tobe</strain>
    </source>
</reference>
<dbReference type="Gene3D" id="2.60.40.10">
    <property type="entry name" value="Immunoglobulins"/>
    <property type="match status" value="9"/>
</dbReference>
<dbReference type="PROSITE" id="PS50027">
    <property type="entry name" value="EGF_LAM_2"/>
    <property type="match status" value="2"/>
</dbReference>
<dbReference type="CDD" id="cd00055">
    <property type="entry name" value="EGF_Lam"/>
    <property type="match status" value="2"/>
</dbReference>
<evidence type="ECO:0000259" key="13">
    <source>
        <dbReference type="PROSITE" id="PS50027"/>
    </source>
</evidence>
<accession>A0AAD8EC66</accession>
<dbReference type="PROSITE" id="PS01248">
    <property type="entry name" value="EGF_LAM_1"/>
    <property type="match status" value="2"/>
</dbReference>
<dbReference type="Pfam" id="PF13927">
    <property type="entry name" value="Ig_3"/>
    <property type="match status" value="7"/>
</dbReference>
<dbReference type="InterPro" id="IPR007110">
    <property type="entry name" value="Ig-like_dom"/>
</dbReference>
<comment type="caution">
    <text evidence="16">The sequence shown here is derived from an EMBL/GenBank/DDBJ whole genome shotgun (WGS) entry which is preliminary data.</text>
</comment>
<evidence type="ECO:0000256" key="6">
    <source>
        <dbReference type="ARBA" id="ARBA00022869"/>
    </source>
</evidence>
<dbReference type="GO" id="GO:0005604">
    <property type="term" value="C:basement membrane"/>
    <property type="evidence" value="ECO:0007669"/>
    <property type="project" value="UniProtKB-SubCell"/>
</dbReference>
<keyword evidence="17" id="KW-1185">Reference proteome</keyword>
<proteinExistence type="predicted"/>
<dbReference type="Pfam" id="PF00052">
    <property type="entry name" value="Laminin_B"/>
    <property type="match status" value="2"/>
</dbReference>
<dbReference type="SMART" id="SM00409">
    <property type="entry name" value="IG"/>
    <property type="match status" value="9"/>
</dbReference>
<dbReference type="GO" id="GO:0098632">
    <property type="term" value="F:cell-cell adhesion mediator activity"/>
    <property type="evidence" value="ECO:0007669"/>
    <property type="project" value="TreeGrafter"/>
</dbReference>
<feature type="domain" description="Laminin EGF-like" evidence="13">
    <location>
        <begin position="228"/>
        <end position="277"/>
    </location>
</feature>
<dbReference type="Gene3D" id="2.10.25.10">
    <property type="entry name" value="Laminin"/>
    <property type="match status" value="1"/>
</dbReference>
<keyword evidence="10" id="KW-0393">Immunoglobulin domain</keyword>
<evidence type="ECO:0000259" key="15">
    <source>
        <dbReference type="PROSITE" id="PS51115"/>
    </source>
</evidence>
<feature type="domain" description="Laminin EGF-like" evidence="13">
    <location>
        <begin position="175"/>
        <end position="221"/>
    </location>
</feature>
<feature type="disulfide bond" evidence="11">
    <location>
        <begin position="194"/>
        <end position="203"/>
    </location>
</feature>
<evidence type="ECO:0000256" key="3">
    <source>
        <dbReference type="ARBA" id="ARBA00022530"/>
    </source>
</evidence>
<evidence type="ECO:0000256" key="5">
    <source>
        <dbReference type="ARBA" id="ARBA00022737"/>
    </source>
</evidence>
<keyword evidence="7 11" id="KW-1015">Disulfide bond</keyword>
<keyword evidence="5" id="KW-0677">Repeat</keyword>
<dbReference type="PANTHER" id="PTHR10075">
    <property type="entry name" value="BASIGIN RELATED"/>
    <property type="match status" value="1"/>
</dbReference>
<dbReference type="Pfam" id="PF24973">
    <property type="entry name" value="EGF_LMN_ATRN"/>
    <property type="match status" value="1"/>
</dbReference>
<evidence type="ECO:0000313" key="17">
    <source>
        <dbReference type="Proteomes" id="UP001233999"/>
    </source>
</evidence>
<evidence type="ECO:0000256" key="11">
    <source>
        <dbReference type="PROSITE-ProRule" id="PRU00460"/>
    </source>
</evidence>
<dbReference type="InterPro" id="IPR003599">
    <property type="entry name" value="Ig_sub"/>
</dbReference>
<sequence>VYYWQLPPQFDGDKVTSYGGHLNYTVRYVPTPGGQSSRNNAPDVELISENDIRLLYFGRDHQIEPNRPQSISVPMVETVWQRHDGQIPNREHFLMALADVETILIKATYTTNTREAALIQVSLDVAEDRNTGQARALEVEQCQCPIGYRGLSCEDCEVGYTRTEGGLYLGTCEPCQCYGHSNECDPETGICMNCADHTTGDQCDICEEGYTGDPTQGTCRPTGTVPQCRCDSRGSTRSDCPDGVQCICKTNVGGRNCDRCRPGTFSLSEKHIEGCLECFCSGVTDACQQANLYRTQIPMQVIDSSHGFTLTDRNRNQVIRDGFRVNERNNEIEYEFPPGRSQSLFWSLPPAFTGNRITSYGGNLTVTQLYRTRPGAVPSSDTDVIIYGSGISVYWTSPEGIPPDRSVNFTLLLSESAWRRLDQVAGQRPASRADILTILTDVEAILSASTHIVTNSKHLPSLIECRCPPGFKEHPVAVLPLVIIGSMPVPAHFGVHQMALMAMKKAVLIKCGRVTFKCSELHRNYCDSGGLQVEIYPLRVNCAIGTQVDFRCSYRSVEDLDIHFEEIFSKTAPLRRIANIIEKDDRGADSVYQLWVHADHQALKCSVSNREGHVMGVMTALINQKKVEGETTPYPYPIPTRDTTIDHRPTIIVTVSEPTIQIVDVGSTVRYSCDDEHEIPVTLEWSKEGGDLPRDRAIDDRRGMLVIKDVRVSDSGTYICSARDGHSIVTERVTLTVGGSPPSAPLVTILPRYLEVNEGSPVEFRCEATGNPAPTLRWNIGGNKLMNPQSSFSNGIFRIPAARKSDESDYECVATNPSGTGVQRTVLYVTEGPSPGQDVQLTVNPPNYEGPGGQTIQLNCLVGQDIGSYTIRWSRTNNQDLPSNAVQRDGILTIYNASPADSDIYVCTATQRTTGAISQVQARVTIISTSAPPVVRIEPETQTISQGTVGELRCIATGDPSPTIRWSKSNEELGSNIQTVGQYLRILNALVRDRGVYICTAENAGGISQSSAVVEVERREPPSVELHPSAPQTVISGGSALLQCRATGGIPSPRLKWSRSDGRPLSPSIEELSGGVLRFNQVTQAEAGEYMCHAENDVGQTSAVATLIVHSMPRITISPAIDVQATIGQRLRLECRATGEPQPTVEWAKHNRGYSFYDTQPVTGEEPLTAVYEITSVTKADEGSYRCLARNAAGTAEERLHITVDESNEIETGTPGGTYPRRGDIPGEDDNDRRPPYRNESIVLPEDEFRVPVGGRAEMRCLVKGNRERIFLNWIRADNMMMPQDHLIRDGILYINNVQFSDDGEYSCLGIGPTGSVLFTATARLVVVAPLRIQLNPTRQVVRPGDDALISCTATGEPPIDIYWSAVGRDLPRSSCSSSPITPFRGIAVSDAGRYLCRAKNRAGYEAEAVAEVIVSENPREPTVTAVQRDQSTYEGASVQLRCQVPPGPGRAPYITWTRDGAPLPANAVVRGEVLQLTEVQLSDQGRYICEAHSSSGVTSDYINLHVDRHWPYFSNLLCQSSIGPPVHRTSIALDSSGISNCVNSICDD</sequence>